<dbReference type="GO" id="GO:0071555">
    <property type="term" value="P:cell wall organization"/>
    <property type="evidence" value="ECO:0007669"/>
    <property type="project" value="TreeGrafter"/>
</dbReference>
<comment type="caution">
    <text evidence="9">The sequence shown here is derived from an EMBL/GenBank/DDBJ whole genome shotgun (WGS) entry which is preliminary data.</text>
</comment>
<organism evidence="9 10">
    <name type="scientific">Brucella intermedia LMG 3301</name>
    <dbReference type="NCBI Taxonomy" id="641118"/>
    <lineage>
        <taxon>Bacteria</taxon>
        <taxon>Pseudomonadati</taxon>
        <taxon>Pseudomonadota</taxon>
        <taxon>Alphaproteobacteria</taxon>
        <taxon>Hyphomicrobiales</taxon>
        <taxon>Brucellaceae</taxon>
        <taxon>Brucella/Ochrobactrum group</taxon>
        <taxon>Brucella</taxon>
    </lineage>
</organism>
<gene>
    <name evidence="9" type="ORF">OINT_2000462</name>
</gene>
<dbReference type="InterPro" id="IPR018480">
    <property type="entry name" value="PNAcMuramoyl-5peptid_Trfase_CS"/>
</dbReference>
<keyword evidence="3 9" id="KW-0808">Transferase</keyword>
<accession>C4WN08</accession>
<dbReference type="CDD" id="cd06853">
    <property type="entry name" value="GT_WecA_like"/>
    <property type="match status" value="1"/>
</dbReference>
<dbReference type="GO" id="GO:0016780">
    <property type="term" value="F:phosphotransferase activity, for other substituted phosphate groups"/>
    <property type="evidence" value="ECO:0007669"/>
    <property type="project" value="InterPro"/>
</dbReference>
<proteinExistence type="predicted"/>
<evidence type="ECO:0000256" key="4">
    <source>
        <dbReference type="ARBA" id="ARBA00022692"/>
    </source>
</evidence>
<evidence type="ECO:0000256" key="3">
    <source>
        <dbReference type="ARBA" id="ARBA00022679"/>
    </source>
</evidence>
<feature type="transmembrane region" description="Helical" evidence="8">
    <location>
        <begin position="153"/>
        <end position="173"/>
    </location>
</feature>
<evidence type="ECO:0000256" key="5">
    <source>
        <dbReference type="ARBA" id="ARBA00022989"/>
    </source>
</evidence>
<sequence length="394" mass="41492">MHAPFCTRLGGDMASLSWIPLLAFVLSVAFCLGFRGLAREWYLIDVPDARKTHDGNVPLCGGIAIFLSFSVAALLALGVSGQANAVTLLPGLVLILVTGVLDDRFNLPVAPRLAIQLLAAFLMLGMAGVWQIYLGLAPDGMATPAARPTDLLIQLLTGPLFLFIALAFIVGLVNAVNMSDGVDGLAGSASAAAFFWLAVIGFGVGEHRLGLQALAIAAACLGFLVFNMRHRWRAKASLFLGDGGSTFLGAALAGFILILASRTAAVPFPVLIWIVIVPVIDTLSLIVRRMSARRSPFSPDRQHLHHLLMDAGLSCGQTAVAIMGLNLIAGAVAYVAVRFDMPVWPMLLALAIPAATHTLFVLHMTRGPRQAVAASMAEANPATKPKITYPGATS</sequence>
<feature type="transmembrane region" description="Helical" evidence="8">
    <location>
        <begin position="18"/>
        <end position="38"/>
    </location>
</feature>
<keyword evidence="7" id="KW-0460">Magnesium</keyword>
<evidence type="ECO:0000313" key="9">
    <source>
        <dbReference type="EMBL" id="EEQ93317.1"/>
    </source>
</evidence>
<keyword evidence="7" id="KW-0479">Metal-binding</keyword>
<reference evidence="9 10" key="1">
    <citation type="submission" date="2009-05" db="EMBL/GenBank/DDBJ databases">
        <authorList>
            <person name="Setubal J.C."/>
            <person name="Boyle S."/>
            <person name="Crasta O.R."/>
            <person name="Gillespie J.J."/>
            <person name="Kenyon R.W."/>
            <person name="Lu J."/>
            <person name="Mane S."/>
            <person name="Nagrani S."/>
            <person name="Shallom J.M."/>
            <person name="Shallom S."/>
            <person name="Shukla M."/>
            <person name="Snyder E.E."/>
            <person name="Sobral B.W."/>
            <person name="Wattam A.R."/>
            <person name="Will R."/>
            <person name="Williams K."/>
            <person name="Yoo H."/>
            <person name="Munk C."/>
            <person name="Tapia R."/>
            <person name="Green L."/>
            <person name="Rogers Y."/>
            <person name="Detter J.C."/>
            <person name="Bruce D."/>
            <person name="Brettin T.S."/>
            <person name="Tsolis R."/>
        </authorList>
    </citation>
    <scope>NUCLEOTIDE SEQUENCE [LARGE SCALE GENOMIC DNA]</scope>
    <source>
        <strain evidence="9 10">LMG 3301</strain>
    </source>
</reference>
<dbReference type="GO" id="GO:0005886">
    <property type="term" value="C:plasma membrane"/>
    <property type="evidence" value="ECO:0007669"/>
    <property type="project" value="UniProtKB-SubCell"/>
</dbReference>
<dbReference type="AlphaFoldDB" id="C4WN08"/>
<feature type="binding site" evidence="7">
    <location>
        <position position="242"/>
    </location>
    <ligand>
        <name>Mg(2+)</name>
        <dbReference type="ChEBI" id="CHEBI:18420"/>
    </ligand>
</feature>
<dbReference type="HOGENOM" id="CLU_023982_1_0_5"/>
<dbReference type="EMBL" id="ACQA01000002">
    <property type="protein sequence ID" value="EEQ93317.1"/>
    <property type="molecule type" value="Genomic_DNA"/>
</dbReference>
<evidence type="ECO:0000256" key="8">
    <source>
        <dbReference type="SAM" id="Phobius"/>
    </source>
</evidence>
<feature type="transmembrane region" description="Helical" evidence="8">
    <location>
        <begin position="209"/>
        <end position="226"/>
    </location>
</feature>
<feature type="transmembrane region" description="Helical" evidence="8">
    <location>
        <begin position="113"/>
        <end position="133"/>
    </location>
</feature>
<dbReference type="Proteomes" id="UP000004386">
    <property type="component" value="Unassembled WGS sequence"/>
</dbReference>
<feature type="transmembrane region" description="Helical" evidence="8">
    <location>
        <begin position="185"/>
        <end position="203"/>
    </location>
</feature>
<keyword evidence="6 8" id="KW-0472">Membrane</keyword>
<keyword evidence="5 8" id="KW-1133">Transmembrane helix</keyword>
<dbReference type="GO" id="GO:0009103">
    <property type="term" value="P:lipopolysaccharide biosynthetic process"/>
    <property type="evidence" value="ECO:0007669"/>
    <property type="project" value="TreeGrafter"/>
</dbReference>
<comment type="subcellular location">
    <subcellularLocation>
        <location evidence="1">Cell membrane</location>
        <topology evidence="1">Multi-pass membrane protein</topology>
    </subcellularLocation>
</comment>
<name>C4WN08_9HYPH</name>
<evidence type="ECO:0000256" key="2">
    <source>
        <dbReference type="ARBA" id="ARBA00022475"/>
    </source>
</evidence>
<evidence type="ECO:0000256" key="6">
    <source>
        <dbReference type="ARBA" id="ARBA00023136"/>
    </source>
</evidence>
<evidence type="ECO:0000256" key="7">
    <source>
        <dbReference type="PIRSR" id="PIRSR600715-1"/>
    </source>
</evidence>
<feature type="transmembrane region" description="Helical" evidence="8">
    <location>
        <begin position="266"/>
        <end position="287"/>
    </location>
</feature>
<dbReference type="PANTHER" id="PTHR22926">
    <property type="entry name" value="PHOSPHO-N-ACETYLMURAMOYL-PENTAPEPTIDE-TRANSFERASE"/>
    <property type="match status" value="1"/>
</dbReference>
<dbReference type="PROSITE" id="PS01348">
    <property type="entry name" value="MRAY_2"/>
    <property type="match status" value="1"/>
</dbReference>
<feature type="transmembrane region" description="Helical" evidence="8">
    <location>
        <begin position="343"/>
        <end position="362"/>
    </location>
</feature>
<keyword evidence="2" id="KW-1003">Cell membrane</keyword>
<feature type="binding site" evidence="7">
    <location>
        <position position="177"/>
    </location>
    <ligand>
        <name>Mg(2+)</name>
        <dbReference type="ChEBI" id="CHEBI:18420"/>
    </ligand>
</feature>
<feature type="transmembrane region" description="Helical" evidence="8">
    <location>
        <begin position="59"/>
        <end position="77"/>
    </location>
</feature>
<dbReference type="InterPro" id="IPR000715">
    <property type="entry name" value="Glycosyl_transferase_4"/>
</dbReference>
<keyword evidence="4 8" id="KW-0812">Transmembrane</keyword>
<feature type="transmembrane region" description="Helical" evidence="8">
    <location>
        <begin position="238"/>
        <end position="260"/>
    </location>
</feature>
<comment type="cofactor">
    <cofactor evidence="7">
        <name>Mg(2+)</name>
        <dbReference type="ChEBI" id="CHEBI:18420"/>
    </cofactor>
</comment>
<protein>
    <submittedName>
        <fullName evidence="9">Undecaprenyl-phosphate alpha-N-acetylglucosaminyl 1-phosphate transferase</fullName>
    </submittedName>
</protein>
<feature type="transmembrane region" description="Helical" evidence="8">
    <location>
        <begin position="83"/>
        <end position="101"/>
    </location>
</feature>
<evidence type="ECO:0000313" key="10">
    <source>
        <dbReference type="Proteomes" id="UP000004386"/>
    </source>
</evidence>
<dbReference type="PANTHER" id="PTHR22926:SF3">
    <property type="entry name" value="UNDECAPRENYL-PHOSPHATE ALPHA-N-ACETYLGLUCOSAMINYL 1-PHOSPHATE TRANSFERASE"/>
    <property type="match status" value="1"/>
</dbReference>
<evidence type="ECO:0000256" key="1">
    <source>
        <dbReference type="ARBA" id="ARBA00004651"/>
    </source>
</evidence>
<feature type="transmembrane region" description="Helical" evidence="8">
    <location>
        <begin position="307"/>
        <end position="337"/>
    </location>
</feature>
<dbReference type="GO" id="GO:0046872">
    <property type="term" value="F:metal ion binding"/>
    <property type="evidence" value="ECO:0007669"/>
    <property type="project" value="UniProtKB-KW"/>
</dbReference>
<dbReference type="Pfam" id="PF00953">
    <property type="entry name" value="Glycos_transf_4"/>
    <property type="match status" value="1"/>
</dbReference>
<dbReference type="GO" id="GO:0044038">
    <property type="term" value="P:cell wall macromolecule biosynthetic process"/>
    <property type="evidence" value="ECO:0007669"/>
    <property type="project" value="TreeGrafter"/>
</dbReference>